<sequence length="692" mass="80060">MQNRKQNPFFSFIRIPAWKIFFWIGFSLLLLVPLLGFYPWKYRIVFVLSIFLFVLIDLFSPLVATAILAGTSVFFGNHPGGRFLEFQDSLWIFWSVRGIVELKFSGSSVFTLEFWKRPLGVLLLCFFASGFLSLLANPELVSDLRFYQKGWFWFLHSTELEPWYPIKLLTIGILFWIGLNARREWLSESQNQDQLLIFYALGIGIGLGIAVFAGWLEYFFPFVKSKLDVYHLWLDGYKLVAKPHAFFPWMQKLQAPFAIQSLFWNRSWFAVTLISALPFLFYLLNRSGDQILSQEKTNEEYVRISRRRNRIRILVLSGIFLVLGLTFLWIGARGGMFSFAVLWIAAGVFFLFFRTIQKESIRKTLFRSFILFFIFCGIGFPILIIYTKLGAGDPERLSHFRAGWKLFLAKPLLGGGFESYGWYNECCLSQIGRESPFHTTHNQWLQILSGLGVFGGIIFGALWAFLLDAIGFPREKKEESIGARALYFGSFVAIFVYSFFQEWFYIRGVYLQWIALFVFFGFGSRGKINYNIKIFKNISVLGVVFFAFVLLVVSVCFFPTRLFRSGVYFPPGVELPPEGKPRTAWILEGRSSIVLVNEPDSYSVFPQSDDPDGISKIDIKGGYLQSRSFPKSTDRQDVLIFRTVEGENILKLECGLGTERNELEKFVFWKSRILDPEPRKICGRILIEKHFL</sequence>
<feature type="transmembrane region" description="Helical" evidence="5">
    <location>
        <begin position="481"/>
        <end position="498"/>
    </location>
</feature>
<evidence type="ECO:0000256" key="3">
    <source>
        <dbReference type="ARBA" id="ARBA00022989"/>
    </source>
</evidence>
<comment type="subcellular location">
    <subcellularLocation>
        <location evidence="1">Membrane</location>
        <topology evidence="1">Multi-pass membrane protein</topology>
    </subcellularLocation>
</comment>
<dbReference type="InterPro" id="IPR007016">
    <property type="entry name" value="O-antigen_ligase-rel_domated"/>
</dbReference>
<keyword evidence="7" id="KW-0436">Ligase</keyword>
<dbReference type="GO" id="GO:0016874">
    <property type="term" value="F:ligase activity"/>
    <property type="evidence" value="ECO:0007669"/>
    <property type="project" value="UniProtKB-KW"/>
</dbReference>
<keyword evidence="2 5" id="KW-0812">Transmembrane</keyword>
<dbReference type="Proteomes" id="UP000724686">
    <property type="component" value="Unassembled WGS sequence"/>
</dbReference>
<evidence type="ECO:0000256" key="4">
    <source>
        <dbReference type="ARBA" id="ARBA00023136"/>
    </source>
</evidence>
<evidence type="ECO:0000313" key="8">
    <source>
        <dbReference type="Proteomes" id="UP000724686"/>
    </source>
</evidence>
<dbReference type="PANTHER" id="PTHR37422">
    <property type="entry name" value="TEICHURONIC ACID BIOSYNTHESIS PROTEIN TUAE"/>
    <property type="match status" value="1"/>
</dbReference>
<dbReference type="InterPro" id="IPR051533">
    <property type="entry name" value="WaaL-like"/>
</dbReference>
<feature type="transmembrane region" description="Helical" evidence="5">
    <location>
        <begin position="504"/>
        <end position="522"/>
    </location>
</feature>
<gene>
    <name evidence="7" type="ORF">JWG45_17050</name>
</gene>
<evidence type="ECO:0000256" key="5">
    <source>
        <dbReference type="SAM" id="Phobius"/>
    </source>
</evidence>
<keyword evidence="4 5" id="KW-0472">Membrane</keyword>
<dbReference type="PANTHER" id="PTHR37422:SF23">
    <property type="entry name" value="TEICHURONIC ACID BIOSYNTHESIS PROTEIN TUAE"/>
    <property type="match status" value="1"/>
</dbReference>
<feature type="transmembrane region" description="Helical" evidence="5">
    <location>
        <begin position="45"/>
        <end position="71"/>
    </location>
</feature>
<dbReference type="RefSeq" id="WP_205280850.1">
    <property type="nucleotide sequence ID" value="NZ_JAFFPU010000068.1"/>
</dbReference>
<protein>
    <submittedName>
        <fullName evidence="7">O-antigen ligase family protein</fullName>
    </submittedName>
</protein>
<reference evidence="7 8" key="1">
    <citation type="submission" date="2021-02" db="EMBL/GenBank/DDBJ databases">
        <title>Leptospira ainlahdjerensis sp. nov., Leptospira ainazelensis sp. nov., Leptospira abararensis sp. nov. and Leptospira chreensis sp. nov., four new species isolated from water sources in Algeria.</title>
        <authorList>
            <person name="Amara Korba A."/>
            <person name="Kainiu M."/>
            <person name="Vincent A.T."/>
            <person name="Mariet J.-F."/>
            <person name="Veyrier F.J."/>
            <person name="Goarant C."/>
            <person name="Picardeau M."/>
        </authorList>
    </citation>
    <scope>NUCLEOTIDE SEQUENCE [LARGE SCALE GENOMIC DNA]</scope>
    <source>
        <strain evidence="7 8">201903070</strain>
    </source>
</reference>
<keyword evidence="8" id="KW-1185">Reference proteome</keyword>
<feature type="transmembrane region" description="Helical" evidence="5">
    <location>
        <begin position="119"/>
        <end position="136"/>
    </location>
</feature>
<organism evidence="7 8">
    <name type="scientific">Leptospira ainlahdjerensis</name>
    <dbReference type="NCBI Taxonomy" id="2810033"/>
    <lineage>
        <taxon>Bacteria</taxon>
        <taxon>Pseudomonadati</taxon>
        <taxon>Spirochaetota</taxon>
        <taxon>Spirochaetia</taxon>
        <taxon>Leptospirales</taxon>
        <taxon>Leptospiraceae</taxon>
        <taxon>Leptospira</taxon>
    </lineage>
</organism>
<feature type="transmembrane region" description="Helical" evidence="5">
    <location>
        <begin position="313"/>
        <end position="330"/>
    </location>
</feature>
<dbReference type="Pfam" id="PF04932">
    <property type="entry name" value="Wzy_C"/>
    <property type="match status" value="1"/>
</dbReference>
<proteinExistence type="predicted"/>
<feature type="transmembrane region" description="Helical" evidence="5">
    <location>
        <begin position="195"/>
        <end position="216"/>
    </location>
</feature>
<feature type="transmembrane region" description="Helical" evidence="5">
    <location>
        <begin position="267"/>
        <end position="284"/>
    </location>
</feature>
<feature type="transmembrane region" description="Helical" evidence="5">
    <location>
        <begin position="444"/>
        <end position="469"/>
    </location>
</feature>
<evidence type="ECO:0000313" key="7">
    <source>
        <dbReference type="EMBL" id="MBM9578855.1"/>
    </source>
</evidence>
<feature type="transmembrane region" description="Helical" evidence="5">
    <location>
        <begin position="91"/>
        <end position="112"/>
    </location>
</feature>
<dbReference type="EMBL" id="JAFFPU010000068">
    <property type="protein sequence ID" value="MBM9578855.1"/>
    <property type="molecule type" value="Genomic_DNA"/>
</dbReference>
<feature type="transmembrane region" description="Helical" evidence="5">
    <location>
        <begin position="163"/>
        <end position="183"/>
    </location>
</feature>
<feature type="transmembrane region" description="Helical" evidence="5">
    <location>
        <begin position="336"/>
        <end position="353"/>
    </location>
</feature>
<name>A0ABS2UIM7_9LEPT</name>
<feature type="domain" description="O-antigen ligase-related" evidence="6">
    <location>
        <begin position="319"/>
        <end position="459"/>
    </location>
</feature>
<feature type="transmembrane region" description="Helical" evidence="5">
    <location>
        <begin position="534"/>
        <end position="560"/>
    </location>
</feature>
<comment type="caution">
    <text evidence="7">The sequence shown here is derived from an EMBL/GenBank/DDBJ whole genome shotgun (WGS) entry which is preliminary data.</text>
</comment>
<feature type="transmembrane region" description="Helical" evidence="5">
    <location>
        <begin position="20"/>
        <end position="38"/>
    </location>
</feature>
<keyword evidence="3 5" id="KW-1133">Transmembrane helix</keyword>
<evidence type="ECO:0000256" key="2">
    <source>
        <dbReference type="ARBA" id="ARBA00022692"/>
    </source>
</evidence>
<evidence type="ECO:0000256" key="1">
    <source>
        <dbReference type="ARBA" id="ARBA00004141"/>
    </source>
</evidence>
<accession>A0ABS2UIM7</accession>
<evidence type="ECO:0000259" key="6">
    <source>
        <dbReference type="Pfam" id="PF04932"/>
    </source>
</evidence>
<feature type="transmembrane region" description="Helical" evidence="5">
    <location>
        <begin position="365"/>
        <end position="386"/>
    </location>
</feature>